<reference evidence="5" key="1">
    <citation type="submission" date="2015-01" db="EMBL/GenBank/DDBJ databases">
        <title>Draft genome sequence of Rhodococcus pyridinivorans strain KG-16, a hydrocarbon-degrading bacterium.</title>
        <authorList>
            <person name="Aggarwal R.K."/>
            <person name="Dawar C."/>
        </authorList>
    </citation>
    <scope>NUCLEOTIDE SEQUENCE [LARGE SCALE GENOMIC DNA]</scope>
    <source>
        <strain evidence="5">KG-16</strain>
    </source>
</reference>
<evidence type="ECO:0000256" key="2">
    <source>
        <dbReference type="ARBA" id="ARBA00023002"/>
    </source>
</evidence>
<dbReference type="Gene3D" id="3.40.50.720">
    <property type="entry name" value="NAD(P)-binding Rossmann-like Domain"/>
    <property type="match status" value="1"/>
</dbReference>
<dbReference type="NCBIfam" id="NF009467">
    <property type="entry name" value="PRK12826.1-3"/>
    <property type="match status" value="1"/>
</dbReference>
<keyword evidence="2" id="KW-0560">Oxidoreductase</keyword>
<dbReference type="PRINTS" id="PR00081">
    <property type="entry name" value="GDHRDH"/>
</dbReference>
<dbReference type="InterPro" id="IPR002347">
    <property type="entry name" value="SDR_fam"/>
</dbReference>
<dbReference type="PRINTS" id="PR00080">
    <property type="entry name" value="SDRFAMILY"/>
</dbReference>
<dbReference type="Proteomes" id="UP000053060">
    <property type="component" value="Unassembled WGS sequence"/>
</dbReference>
<dbReference type="SUPFAM" id="SSF51735">
    <property type="entry name" value="NAD(P)-binding Rossmann-fold domains"/>
    <property type="match status" value="1"/>
</dbReference>
<evidence type="ECO:0000256" key="1">
    <source>
        <dbReference type="ARBA" id="ARBA00006484"/>
    </source>
</evidence>
<dbReference type="PANTHER" id="PTHR24321:SF8">
    <property type="entry name" value="ESTRADIOL 17-BETA-DEHYDROGENASE 8-RELATED"/>
    <property type="match status" value="1"/>
</dbReference>
<dbReference type="CDD" id="cd05233">
    <property type="entry name" value="SDR_c"/>
    <property type="match status" value="1"/>
</dbReference>
<comment type="caution">
    <text evidence="4">The sequence shown here is derived from an EMBL/GenBank/DDBJ whole genome shotgun (WGS) entry which is preliminary data.</text>
</comment>
<dbReference type="NCBIfam" id="TIGR03971">
    <property type="entry name" value="SDR_subfam_1"/>
    <property type="match status" value="1"/>
</dbReference>
<dbReference type="InterPro" id="IPR023985">
    <property type="entry name" value="SDR_subfam_1"/>
</dbReference>
<name>A0A0V9URT3_9NOCA</name>
<evidence type="ECO:0000313" key="5">
    <source>
        <dbReference type="Proteomes" id="UP000053060"/>
    </source>
</evidence>
<dbReference type="PANTHER" id="PTHR24321">
    <property type="entry name" value="DEHYDROGENASES, SHORT CHAIN"/>
    <property type="match status" value="1"/>
</dbReference>
<protein>
    <submittedName>
        <fullName evidence="4">NAD-dependent oxidoreductase</fullName>
    </submittedName>
</protein>
<accession>A0A0V9URT3</accession>
<dbReference type="AlphaFoldDB" id="A0A0V9URT3"/>
<dbReference type="PROSITE" id="PS00061">
    <property type="entry name" value="ADH_SHORT"/>
    <property type="match status" value="1"/>
</dbReference>
<dbReference type="InterPro" id="IPR036291">
    <property type="entry name" value="NAD(P)-bd_dom_sf"/>
</dbReference>
<dbReference type="GO" id="GO:0016491">
    <property type="term" value="F:oxidoreductase activity"/>
    <property type="evidence" value="ECO:0007669"/>
    <property type="project" value="UniProtKB-KW"/>
</dbReference>
<dbReference type="RefSeq" id="WP_024101647.1">
    <property type="nucleotide sequence ID" value="NZ_AZXY01000001.1"/>
</dbReference>
<dbReference type="FunFam" id="3.40.50.720:FF:000084">
    <property type="entry name" value="Short-chain dehydrogenase reductase"/>
    <property type="match status" value="1"/>
</dbReference>
<dbReference type="EMBL" id="AZXY01000001">
    <property type="protein sequence ID" value="KSZ60688.1"/>
    <property type="molecule type" value="Genomic_DNA"/>
</dbReference>
<dbReference type="GeneID" id="29940922"/>
<keyword evidence="3" id="KW-0520">NAD</keyword>
<evidence type="ECO:0000256" key="3">
    <source>
        <dbReference type="ARBA" id="ARBA00023027"/>
    </source>
</evidence>
<reference evidence="4 5" key="2">
    <citation type="journal article" date="2016" name="Genome Announc.">
        <title>Draft Genome Sequence of a Versatile Hydrocarbon-Degrading Bacterium, Rhodococcus pyridinivorans Strain KG-16, Collected from Oil Fields in India.</title>
        <authorList>
            <person name="Aggarwal R.K."/>
            <person name="Dawar C."/>
            <person name="Phanindranath R."/>
            <person name="Mutnuri L."/>
            <person name="Dayal A.M."/>
        </authorList>
    </citation>
    <scope>NUCLEOTIDE SEQUENCE [LARGE SCALE GENOMIC DNA]</scope>
    <source>
        <strain evidence="4 5">KG-16</strain>
    </source>
</reference>
<comment type="similarity">
    <text evidence="1">Belongs to the short-chain dehydrogenases/reductases (SDR) family.</text>
</comment>
<dbReference type="InterPro" id="IPR020904">
    <property type="entry name" value="Sc_DH/Rdtase_CS"/>
</dbReference>
<proteinExistence type="inferred from homology"/>
<gene>
    <name evidence="4" type="ORF">Z045_04610</name>
</gene>
<dbReference type="PATRIC" id="fig|1441730.3.peg.964"/>
<organism evidence="4 5">
    <name type="scientific">Rhodococcus pyridinivorans KG-16</name>
    <dbReference type="NCBI Taxonomy" id="1441730"/>
    <lineage>
        <taxon>Bacteria</taxon>
        <taxon>Bacillati</taxon>
        <taxon>Actinomycetota</taxon>
        <taxon>Actinomycetes</taxon>
        <taxon>Mycobacteriales</taxon>
        <taxon>Nocardiaceae</taxon>
        <taxon>Rhodococcus</taxon>
    </lineage>
</organism>
<evidence type="ECO:0000313" key="4">
    <source>
        <dbReference type="EMBL" id="KSZ60688.1"/>
    </source>
</evidence>
<sequence length="270" mass="28713">MGDFDGKVVFITGIARGQGRNHAIRFAREGASVIGVDIAAPVSEYVTYEQATEDDFHETVRLVEEAGGKILARVADVRDSAALKAVVDEGVAQFGRLDVVVANAGICSWNRFWEMPDDQFEELIDINLTGVFKTLKAAAPAMIEAGNGGSIIVVSSVAGLKAMPGQINYAAAKFGLVGITQAAAKELGPYRIRVNSIHPYGVNTPMGTDVSVLKLFEKNPSWGPNFVPILTEKPAADPDDISETVLFLASDRASTITGSQMAIDQGNSKV</sequence>
<dbReference type="Pfam" id="PF13561">
    <property type="entry name" value="adh_short_C2"/>
    <property type="match status" value="1"/>
</dbReference>